<comment type="caution">
    <text evidence="7">The sequence shown here is derived from an EMBL/GenBank/DDBJ whole genome shotgun (WGS) entry which is preliminary data.</text>
</comment>
<feature type="transmembrane region" description="Helical" evidence="5">
    <location>
        <begin position="384"/>
        <end position="403"/>
    </location>
</feature>
<dbReference type="Proteomes" id="UP000569018">
    <property type="component" value="Unassembled WGS sequence"/>
</dbReference>
<evidence type="ECO:0000313" key="7">
    <source>
        <dbReference type="EMBL" id="GFP19313.1"/>
    </source>
</evidence>
<feature type="transmembrane region" description="Helical" evidence="5">
    <location>
        <begin position="261"/>
        <end position="285"/>
    </location>
</feature>
<evidence type="ECO:0000313" key="8">
    <source>
        <dbReference type="EMBL" id="GFP39620.1"/>
    </source>
</evidence>
<dbReference type="PANTHER" id="PTHR23518:SF2">
    <property type="entry name" value="MAJOR FACILITATOR SUPERFAMILY TRANSPORTER"/>
    <property type="match status" value="1"/>
</dbReference>
<proteinExistence type="predicted"/>
<dbReference type="CDD" id="cd17370">
    <property type="entry name" value="MFS_MJ1317_like"/>
    <property type="match status" value="1"/>
</dbReference>
<feature type="transmembrane region" description="Helical" evidence="5">
    <location>
        <begin position="188"/>
        <end position="209"/>
    </location>
</feature>
<dbReference type="InterPro" id="IPR005829">
    <property type="entry name" value="Sugar_transporter_CS"/>
</dbReference>
<dbReference type="InterPro" id="IPR020846">
    <property type="entry name" value="MFS_dom"/>
</dbReference>
<evidence type="ECO:0000256" key="5">
    <source>
        <dbReference type="SAM" id="Phobius"/>
    </source>
</evidence>
<dbReference type="RefSeq" id="WP_176235840.1">
    <property type="nucleotide sequence ID" value="NZ_BLRU01000060.1"/>
</dbReference>
<feature type="transmembrane region" description="Helical" evidence="5">
    <location>
        <begin position="322"/>
        <end position="343"/>
    </location>
</feature>
<dbReference type="PANTHER" id="PTHR23518">
    <property type="entry name" value="C-METHYLTRANSFERASE"/>
    <property type="match status" value="1"/>
</dbReference>
<evidence type="ECO:0000313" key="10">
    <source>
        <dbReference type="Proteomes" id="UP000574717"/>
    </source>
</evidence>
<name>A0A6V8NGI5_9ACTN</name>
<dbReference type="AlphaFoldDB" id="A0A6V8NGI5"/>
<feature type="transmembrane region" description="Helical" evidence="5">
    <location>
        <begin position="355"/>
        <end position="378"/>
    </location>
</feature>
<feature type="transmembrane region" description="Helical" evidence="5">
    <location>
        <begin position="297"/>
        <end position="316"/>
    </location>
</feature>
<feature type="transmembrane region" description="Helical" evidence="5">
    <location>
        <begin position="100"/>
        <end position="123"/>
    </location>
</feature>
<keyword evidence="2 5" id="KW-0812">Transmembrane</keyword>
<gene>
    <name evidence="7" type="ORF">HKBW3S03_00818</name>
    <name evidence="8" type="ORF">HKBW3S47_01318</name>
</gene>
<feature type="domain" description="Major facilitator superfamily (MFS) profile" evidence="6">
    <location>
        <begin position="30"/>
        <end position="409"/>
    </location>
</feature>
<dbReference type="PROSITE" id="PS50850">
    <property type="entry name" value="MFS"/>
    <property type="match status" value="1"/>
</dbReference>
<evidence type="ECO:0000259" key="6">
    <source>
        <dbReference type="PROSITE" id="PS50850"/>
    </source>
</evidence>
<dbReference type="EMBL" id="BLSD01000069">
    <property type="protein sequence ID" value="GFP39620.1"/>
    <property type="molecule type" value="Genomic_DNA"/>
</dbReference>
<feature type="transmembrane region" description="Helical" evidence="5">
    <location>
        <begin position="162"/>
        <end position="182"/>
    </location>
</feature>
<keyword evidence="3 5" id="KW-1133">Transmembrane helix</keyword>
<accession>A0A6V8NGI5</accession>
<dbReference type="EMBL" id="BLRU01000060">
    <property type="protein sequence ID" value="GFP19313.1"/>
    <property type="molecule type" value="Genomic_DNA"/>
</dbReference>
<evidence type="ECO:0000313" key="9">
    <source>
        <dbReference type="Proteomes" id="UP000569018"/>
    </source>
</evidence>
<sequence>MEKDKPGKKNPYDPVSEIAAQGPFPGIKKNVFVLGVVSFLQDVSSEMIYPLLPLFLAQVLGVSKAYIGLIEGTAETTASLMKIASGWLSDRLRKRKALVFWGYFLSTIAKPFLALTTAGWQVLGLRFMDRLGKGVRTSPRDALIADSTPVATRGKSFGFHRAMDTLGAVFGPLIAFVLLPLFNNNYRPIFLLALIPTSLALLMIIFFVAEKRAVASGDVSLPKLSLRSFERKFKMLLLVIILFTLGNSSDAFLILRAQNVGVATVLIPIVWFMFNTVYSSVAFLGGALSDRIGRKRVVIMGFLVYSLVYLGFAFAFQPFHIWTLFAVYGIYYGLTDGVLRAFVVDLVPAGLRGTALGLYHTSVGLTALPASLIMGLLWESMGPTIAFSFGAALALIATMLLLVPSKQASK</sequence>
<keyword evidence="4 5" id="KW-0472">Membrane</keyword>
<dbReference type="GO" id="GO:0022857">
    <property type="term" value="F:transmembrane transporter activity"/>
    <property type="evidence" value="ECO:0007669"/>
    <property type="project" value="InterPro"/>
</dbReference>
<evidence type="ECO:0000256" key="1">
    <source>
        <dbReference type="ARBA" id="ARBA00004651"/>
    </source>
</evidence>
<dbReference type="Pfam" id="PF07690">
    <property type="entry name" value="MFS_1"/>
    <property type="match status" value="1"/>
</dbReference>
<evidence type="ECO:0000256" key="4">
    <source>
        <dbReference type="ARBA" id="ARBA00023136"/>
    </source>
</evidence>
<dbReference type="Gene3D" id="1.20.1250.20">
    <property type="entry name" value="MFS general substrate transporter like domains"/>
    <property type="match status" value="1"/>
</dbReference>
<evidence type="ECO:0000256" key="3">
    <source>
        <dbReference type="ARBA" id="ARBA00022989"/>
    </source>
</evidence>
<comment type="subcellular location">
    <subcellularLocation>
        <location evidence="1">Cell membrane</location>
        <topology evidence="1">Multi-pass membrane protein</topology>
    </subcellularLocation>
</comment>
<reference evidence="9 10" key="1">
    <citation type="journal article" date="2020" name="Front. Microbiol.">
        <title>Single-cell genomics of novel Actinobacteria with the Wood-Ljungdahl pathway discovered in a serpentinizing system.</title>
        <authorList>
            <person name="Merino N."/>
            <person name="Kawai M."/>
            <person name="Boyd E.S."/>
            <person name="Colman D.R."/>
            <person name="McGlynn S.E."/>
            <person name="Nealson K.H."/>
            <person name="Kurokawa K."/>
            <person name="Hongoh Y."/>
        </authorList>
    </citation>
    <scope>NUCLEOTIDE SEQUENCE [LARGE SCALE GENOMIC DNA]</scope>
    <source>
        <strain evidence="7 10">S03</strain>
        <strain evidence="8 9">S47</strain>
    </source>
</reference>
<dbReference type="InterPro" id="IPR036259">
    <property type="entry name" value="MFS_trans_sf"/>
</dbReference>
<dbReference type="Proteomes" id="UP000574717">
    <property type="component" value="Unassembled WGS sequence"/>
</dbReference>
<protein>
    <recommendedName>
        <fullName evidence="6">Major facilitator superfamily (MFS) profile domain-containing protein</fullName>
    </recommendedName>
</protein>
<dbReference type="GO" id="GO:0005886">
    <property type="term" value="C:plasma membrane"/>
    <property type="evidence" value="ECO:0007669"/>
    <property type="project" value="UniProtKB-SubCell"/>
</dbReference>
<evidence type="ECO:0000256" key="2">
    <source>
        <dbReference type="ARBA" id="ARBA00022692"/>
    </source>
</evidence>
<dbReference type="PROSITE" id="PS00216">
    <property type="entry name" value="SUGAR_TRANSPORT_1"/>
    <property type="match status" value="1"/>
</dbReference>
<organism evidence="7 10">
    <name type="scientific">Candidatus Hakubella thermalkaliphila</name>
    <dbReference type="NCBI Taxonomy" id="2754717"/>
    <lineage>
        <taxon>Bacteria</taxon>
        <taxon>Bacillati</taxon>
        <taxon>Actinomycetota</taxon>
        <taxon>Actinomycetota incertae sedis</taxon>
        <taxon>Candidatus Hakubellales</taxon>
        <taxon>Candidatus Hakubellaceae</taxon>
        <taxon>Candidatus Hakubella</taxon>
    </lineage>
</organism>
<dbReference type="InterPro" id="IPR011701">
    <property type="entry name" value="MFS"/>
</dbReference>
<dbReference type="SUPFAM" id="SSF103473">
    <property type="entry name" value="MFS general substrate transporter"/>
    <property type="match status" value="1"/>
</dbReference>